<dbReference type="PANTHER" id="PTHR11527">
    <property type="entry name" value="HEAT-SHOCK PROTEIN 20 FAMILY MEMBER"/>
    <property type="match status" value="1"/>
</dbReference>
<dbReference type="InterPro" id="IPR008978">
    <property type="entry name" value="HSP20-like_chaperone"/>
</dbReference>
<dbReference type="Proteomes" id="UP001165427">
    <property type="component" value="Unassembled WGS sequence"/>
</dbReference>
<reference evidence="4" key="1">
    <citation type="submission" date="2022-04" db="EMBL/GenBank/DDBJ databases">
        <title>Desulfatitalea alkaliphila sp. nov., a novel anaerobic sulfate-reducing bacterium isolated from terrestrial mud volcano, Taman Peninsula, Russia.</title>
        <authorList>
            <person name="Khomyakova M.A."/>
            <person name="Merkel A.Y."/>
            <person name="Slobodkin A.I."/>
        </authorList>
    </citation>
    <scope>NUCLEOTIDE SEQUENCE</scope>
    <source>
        <strain evidence="4">M08but</strain>
    </source>
</reference>
<comment type="caution">
    <text evidence="4">The sequence shown here is derived from an EMBL/GenBank/DDBJ whole genome shotgun (WGS) entry which is preliminary data.</text>
</comment>
<evidence type="ECO:0000313" key="4">
    <source>
        <dbReference type="EMBL" id="MCJ8500962.1"/>
    </source>
</evidence>
<dbReference type="Pfam" id="PF00011">
    <property type="entry name" value="HSP20"/>
    <property type="match status" value="1"/>
</dbReference>
<keyword evidence="5" id="KW-1185">Reference proteome</keyword>
<sequence length="147" mass="17075">MELMKWRPTRDLFNVQRRFGALLDDLWFPALAGKDREALWEWNPAVDVFENDEAIVVKAELPGVAKEDIAVDVQGRVLTIKGERKVENEVQEERYYRKERFQGRFERSFTLPADVDPEAVKADYKDGVLKVEVPKPEERKAGKITVQ</sequence>
<evidence type="ECO:0000259" key="3">
    <source>
        <dbReference type="PROSITE" id="PS01031"/>
    </source>
</evidence>
<dbReference type="InterPro" id="IPR031107">
    <property type="entry name" value="Small_HSP"/>
</dbReference>
<organism evidence="4 5">
    <name type="scientific">Desulfatitalea alkaliphila</name>
    <dbReference type="NCBI Taxonomy" id="2929485"/>
    <lineage>
        <taxon>Bacteria</taxon>
        <taxon>Pseudomonadati</taxon>
        <taxon>Thermodesulfobacteriota</taxon>
        <taxon>Desulfobacteria</taxon>
        <taxon>Desulfobacterales</taxon>
        <taxon>Desulfosarcinaceae</taxon>
        <taxon>Desulfatitalea</taxon>
    </lineage>
</organism>
<dbReference type="EMBL" id="JALJRB010000009">
    <property type="protein sequence ID" value="MCJ8500962.1"/>
    <property type="molecule type" value="Genomic_DNA"/>
</dbReference>
<name>A0AA41R2P2_9BACT</name>
<dbReference type="Gene3D" id="2.60.40.790">
    <property type="match status" value="1"/>
</dbReference>
<feature type="domain" description="SHSP" evidence="3">
    <location>
        <begin position="37"/>
        <end position="147"/>
    </location>
</feature>
<comment type="similarity">
    <text evidence="1 2">Belongs to the small heat shock protein (HSP20) family.</text>
</comment>
<evidence type="ECO:0000256" key="1">
    <source>
        <dbReference type="PROSITE-ProRule" id="PRU00285"/>
    </source>
</evidence>
<dbReference type="InterPro" id="IPR002068">
    <property type="entry name" value="A-crystallin/Hsp20_dom"/>
</dbReference>
<proteinExistence type="inferred from homology"/>
<accession>A0AA41R2P2</accession>
<evidence type="ECO:0000313" key="5">
    <source>
        <dbReference type="Proteomes" id="UP001165427"/>
    </source>
</evidence>
<dbReference type="RefSeq" id="WP_246906885.1">
    <property type="nucleotide sequence ID" value="NZ_JALJRB010000009.1"/>
</dbReference>
<dbReference type="SUPFAM" id="SSF49764">
    <property type="entry name" value="HSP20-like chaperones"/>
    <property type="match status" value="1"/>
</dbReference>
<dbReference type="AlphaFoldDB" id="A0AA41R2P2"/>
<protein>
    <submittedName>
        <fullName evidence="4">Hsp20/alpha crystallin family protein</fullName>
    </submittedName>
</protein>
<evidence type="ECO:0000256" key="2">
    <source>
        <dbReference type="RuleBase" id="RU003616"/>
    </source>
</evidence>
<dbReference type="PROSITE" id="PS01031">
    <property type="entry name" value="SHSP"/>
    <property type="match status" value="1"/>
</dbReference>
<gene>
    <name evidence="4" type="ORF">MRX98_10295</name>
</gene>
<dbReference type="CDD" id="cd06464">
    <property type="entry name" value="ACD_sHsps-like"/>
    <property type="match status" value="1"/>
</dbReference>